<feature type="compositionally biased region" description="Basic and acidic residues" evidence="4">
    <location>
        <begin position="221"/>
        <end position="231"/>
    </location>
</feature>
<evidence type="ECO:0000313" key="6">
    <source>
        <dbReference type="Proteomes" id="UP000325577"/>
    </source>
</evidence>
<comment type="similarity">
    <text evidence="3">Belongs to the GRAS family.</text>
</comment>
<proteinExistence type="inferred from homology"/>
<keyword evidence="1" id="KW-0805">Transcription regulation</keyword>
<evidence type="ECO:0000256" key="4">
    <source>
        <dbReference type="SAM" id="MobiDB-lite"/>
    </source>
</evidence>
<dbReference type="PANTHER" id="PTHR31636">
    <property type="entry name" value="OSJNBA0084A10.13 PROTEIN-RELATED"/>
    <property type="match status" value="1"/>
</dbReference>
<feature type="short sequence motif" description="VHIID" evidence="3">
    <location>
        <begin position="394"/>
        <end position="398"/>
    </location>
</feature>
<evidence type="ECO:0000256" key="3">
    <source>
        <dbReference type="PROSITE-ProRule" id="PRU01191"/>
    </source>
</evidence>
<evidence type="ECO:0000313" key="5">
    <source>
        <dbReference type="EMBL" id="KAA8543852.1"/>
    </source>
</evidence>
<dbReference type="Pfam" id="PF03514">
    <property type="entry name" value="GRAS"/>
    <property type="match status" value="1"/>
</dbReference>
<accession>A0A5J5BQ51</accession>
<name>A0A5J5BQ51_9ASTE</name>
<feature type="region of interest" description="Disordered" evidence="4">
    <location>
        <begin position="46"/>
        <end position="73"/>
    </location>
</feature>
<comment type="caution">
    <text evidence="3">Lacks conserved residue(s) required for the propagation of feature annotation.</text>
</comment>
<feature type="region of interest" description="Leucine repeat I (LRI)" evidence="3">
    <location>
        <begin position="284"/>
        <end position="344"/>
    </location>
</feature>
<evidence type="ECO:0000256" key="1">
    <source>
        <dbReference type="ARBA" id="ARBA00023015"/>
    </source>
</evidence>
<evidence type="ECO:0000256" key="2">
    <source>
        <dbReference type="ARBA" id="ARBA00023163"/>
    </source>
</evidence>
<dbReference type="Proteomes" id="UP000325577">
    <property type="component" value="Linkage Group LG11"/>
</dbReference>
<feature type="region of interest" description="VHIID" evidence="3">
    <location>
        <begin position="363"/>
        <end position="428"/>
    </location>
</feature>
<dbReference type="AlphaFoldDB" id="A0A5J5BQ51"/>
<feature type="region of interest" description="Disordered" evidence="4">
    <location>
        <begin position="133"/>
        <end position="156"/>
    </location>
</feature>
<sequence length="663" mass="74883">MDTLVDQGYSGSVNGFDFRHHSIQALSDRNRVNGFNLNHGFTDVPLLSSGTHPGDVSPSLDGSTESNSPEEGDFSDAALKYISQMLMEEEDLERKPCMFQDCLALQVAEKSFYDVLGEQYPPSPNPHLPFIVDQNARSPDDDLSRTGSNQSSTETSNFIESNWIHDPSEFESSFGRSSYVDNSFESILQPFDTSNSLSDAVYGQMDSLVSPIQEKKSTELEEAVKNGRDHSPNGSRGKKNHYREDGDQCHFNGASSNGASRKLPQKPNVGRPRGKKQGNRREVVDLRSLLSQCAQAVSSGDSRTTNELLQRIRQHSSPHGDGGERLAHYFANALEARLAGTGTALYTAFAAKRITAADILKAYKVYVTACPFIKMSNIFANGSIGKLAENATRLHIIDFGILYGYQWPCLIQHLSVRPGGPPKLRITGIDFPQPGFRPAERVEDTGRRLRKYCERFKVPFEYNAIAKKWDTILIEDLKIEKDELLVVNCLYRLKNVPDETVVNCPRDAVLNLIKRINPVLFIHGVVNGTYNAPFFVTRFREALFHYSALFDMFEANVVREDQDRMMFEKEVYGRDVMNAIACEGSERVERPETYKQWHVRNLRAGFKQLPLNQELMKSVRTKVKLDYHQDFVVDEDGSWMLQGWKGRIIFALSCWRPAQDQES</sequence>
<protein>
    <submittedName>
        <fullName evidence="5">Uncharacterized protein</fullName>
    </submittedName>
</protein>
<keyword evidence="2" id="KW-0804">Transcription</keyword>
<feature type="region of interest" description="Leucine repeat II (LRII)" evidence="3">
    <location>
        <begin position="444"/>
        <end position="476"/>
    </location>
</feature>
<gene>
    <name evidence="5" type="ORF">F0562_021971</name>
</gene>
<reference evidence="5 6" key="1">
    <citation type="submission" date="2019-09" db="EMBL/GenBank/DDBJ databases">
        <title>A chromosome-level genome assembly of the Chinese tupelo Nyssa sinensis.</title>
        <authorList>
            <person name="Yang X."/>
            <person name="Kang M."/>
            <person name="Yang Y."/>
            <person name="Xiong H."/>
            <person name="Wang M."/>
            <person name="Zhang Z."/>
            <person name="Wang Z."/>
            <person name="Wu H."/>
            <person name="Ma T."/>
            <person name="Liu J."/>
            <person name="Xi Z."/>
        </authorList>
    </citation>
    <scope>NUCLEOTIDE SEQUENCE [LARGE SCALE GENOMIC DNA]</scope>
    <source>
        <strain evidence="5">J267</strain>
        <tissue evidence="5">Leaf</tissue>
    </source>
</reference>
<dbReference type="OrthoDB" id="47276at2759"/>
<feature type="region of interest" description="Disordered" evidence="4">
    <location>
        <begin position="221"/>
        <end position="281"/>
    </location>
</feature>
<feature type="region of interest" description="SAW" evidence="3">
    <location>
        <begin position="581"/>
        <end position="656"/>
    </location>
</feature>
<dbReference type="EMBL" id="CM018034">
    <property type="protein sequence ID" value="KAA8543852.1"/>
    <property type="molecule type" value="Genomic_DNA"/>
</dbReference>
<keyword evidence="6" id="KW-1185">Reference proteome</keyword>
<feature type="compositionally biased region" description="Polar residues" evidence="4">
    <location>
        <begin position="145"/>
        <end position="156"/>
    </location>
</feature>
<organism evidence="5 6">
    <name type="scientific">Nyssa sinensis</name>
    <dbReference type="NCBI Taxonomy" id="561372"/>
    <lineage>
        <taxon>Eukaryota</taxon>
        <taxon>Viridiplantae</taxon>
        <taxon>Streptophyta</taxon>
        <taxon>Embryophyta</taxon>
        <taxon>Tracheophyta</taxon>
        <taxon>Spermatophyta</taxon>
        <taxon>Magnoliopsida</taxon>
        <taxon>eudicotyledons</taxon>
        <taxon>Gunneridae</taxon>
        <taxon>Pentapetalae</taxon>
        <taxon>asterids</taxon>
        <taxon>Cornales</taxon>
        <taxon>Nyssaceae</taxon>
        <taxon>Nyssa</taxon>
    </lineage>
</organism>
<dbReference type="PROSITE" id="PS50985">
    <property type="entry name" value="GRAS"/>
    <property type="match status" value="1"/>
</dbReference>
<dbReference type="InterPro" id="IPR005202">
    <property type="entry name" value="TF_GRAS"/>
</dbReference>